<proteinExistence type="predicted"/>
<reference evidence="2 3" key="1">
    <citation type="journal article" date="2018" name="PLoS Genet.">
        <title>Population sequencing reveals clonal diversity and ancestral inbreeding in the grapevine cultivar Chardonnay.</title>
        <authorList>
            <person name="Roach M.J."/>
            <person name="Johnson D.L."/>
            <person name="Bohlmann J."/>
            <person name="van Vuuren H.J."/>
            <person name="Jones S.J."/>
            <person name="Pretorius I.S."/>
            <person name="Schmidt S.A."/>
            <person name="Borneman A.R."/>
        </authorList>
    </citation>
    <scope>NUCLEOTIDE SEQUENCE [LARGE SCALE GENOMIC DNA]</scope>
    <source>
        <strain evidence="3">cv. Chardonnay</strain>
        <tissue evidence="2">Leaf</tissue>
    </source>
</reference>
<feature type="transmembrane region" description="Helical" evidence="1">
    <location>
        <begin position="158"/>
        <end position="175"/>
    </location>
</feature>
<organism evidence="2 3">
    <name type="scientific">Vitis vinifera</name>
    <name type="common">Grape</name>
    <dbReference type="NCBI Taxonomy" id="29760"/>
    <lineage>
        <taxon>Eukaryota</taxon>
        <taxon>Viridiplantae</taxon>
        <taxon>Streptophyta</taxon>
        <taxon>Embryophyta</taxon>
        <taxon>Tracheophyta</taxon>
        <taxon>Spermatophyta</taxon>
        <taxon>Magnoliopsida</taxon>
        <taxon>eudicotyledons</taxon>
        <taxon>Gunneridae</taxon>
        <taxon>Pentapetalae</taxon>
        <taxon>rosids</taxon>
        <taxon>Vitales</taxon>
        <taxon>Vitaceae</taxon>
        <taxon>Viteae</taxon>
        <taxon>Vitis</taxon>
    </lineage>
</organism>
<dbReference type="Proteomes" id="UP000288805">
    <property type="component" value="Unassembled WGS sequence"/>
</dbReference>
<dbReference type="AlphaFoldDB" id="A0A438K5T2"/>
<protein>
    <submittedName>
        <fullName evidence="2">Protein MICRORCHIDIA 2</fullName>
    </submittedName>
</protein>
<dbReference type="InterPro" id="IPR036890">
    <property type="entry name" value="HATPase_C_sf"/>
</dbReference>
<name>A0A438K5T2_VITVI</name>
<dbReference type="InterPro" id="IPR045261">
    <property type="entry name" value="MORC_ATPase"/>
</dbReference>
<keyword evidence="1" id="KW-0472">Membrane</keyword>
<dbReference type="PANTHER" id="PTHR23336:SF50">
    <property type="entry name" value="PROTEIN MICRORCHIDIA 1-RELATED"/>
    <property type="match status" value="1"/>
</dbReference>
<evidence type="ECO:0000256" key="1">
    <source>
        <dbReference type="SAM" id="Phobius"/>
    </source>
</evidence>
<evidence type="ECO:0000313" key="3">
    <source>
        <dbReference type="Proteomes" id="UP000288805"/>
    </source>
</evidence>
<evidence type="ECO:0000313" key="2">
    <source>
        <dbReference type="EMBL" id="RVX16562.1"/>
    </source>
</evidence>
<accession>A0A438K5T2</accession>
<dbReference type="GO" id="GO:0016887">
    <property type="term" value="F:ATP hydrolysis activity"/>
    <property type="evidence" value="ECO:0007669"/>
    <property type="project" value="InterPro"/>
</dbReference>
<gene>
    <name evidence="2" type="primary">MORC2_1</name>
    <name evidence="2" type="ORF">CK203_006135</name>
</gene>
<dbReference type="PANTHER" id="PTHR23336">
    <property type="entry name" value="ZINC FINGER CW-TYPE COILED-COIL DOMAIN PROTEIN 3"/>
    <property type="match status" value="1"/>
</dbReference>
<comment type="caution">
    <text evidence="2">The sequence shown here is derived from an EMBL/GenBank/DDBJ whole genome shotgun (WGS) entry which is preliminary data.</text>
</comment>
<keyword evidence="1" id="KW-1133">Transmembrane helix</keyword>
<sequence>MVWSVSEKDFAGKVTCDEGFLTAIRLIGRMYVSSNGEWTFAIVALVHELAEVSAWSRKQGSSIGLGGFSSKTAITDICNGATFVKLDRIDNQKDNSPALLFQDDGGGMDPESIRKCMSLGYSSKKSNTTIGQCNYHEFLLSFTVPCLTTIILDNYTCFYISIQIVVFMLIPLMNYI</sequence>
<keyword evidence="1" id="KW-0812">Transmembrane</keyword>
<dbReference type="EMBL" id="QGNW01000015">
    <property type="protein sequence ID" value="RVX16562.1"/>
    <property type="molecule type" value="Genomic_DNA"/>
</dbReference>
<dbReference type="SUPFAM" id="SSF55874">
    <property type="entry name" value="ATPase domain of HSP90 chaperone/DNA topoisomerase II/histidine kinase"/>
    <property type="match status" value="1"/>
</dbReference>